<dbReference type="Proteomes" id="UP000824120">
    <property type="component" value="Chromosome 2"/>
</dbReference>
<proteinExistence type="predicted"/>
<protein>
    <submittedName>
        <fullName evidence="1">Uncharacterized protein</fullName>
    </submittedName>
</protein>
<evidence type="ECO:0000313" key="2">
    <source>
        <dbReference type="Proteomes" id="UP000824120"/>
    </source>
</evidence>
<reference evidence="1 2" key="1">
    <citation type="submission" date="2020-09" db="EMBL/GenBank/DDBJ databases">
        <title>De no assembly of potato wild relative species, Solanum commersonii.</title>
        <authorList>
            <person name="Cho K."/>
        </authorList>
    </citation>
    <scope>NUCLEOTIDE SEQUENCE [LARGE SCALE GENOMIC DNA]</scope>
    <source>
        <strain evidence="1">LZ3.2</strain>
        <tissue evidence="1">Leaf</tissue>
    </source>
</reference>
<dbReference type="AlphaFoldDB" id="A0A9J6A941"/>
<accession>A0A9J6A941</accession>
<organism evidence="1 2">
    <name type="scientific">Solanum commersonii</name>
    <name type="common">Commerson's wild potato</name>
    <name type="synonym">Commerson's nightshade</name>
    <dbReference type="NCBI Taxonomy" id="4109"/>
    <lineage>
        <taxon>Eukaryota</taxon>
        <taxon>Viridiplantae</taxon>
        <taxon>Streptophyta</taxon>
        <taxon>Embryophyta</taxon>
        <taxon>Tracheophyta</taxon>
        <taxon>Spermatophyta</taxon>
        <taxon>Magnoliopsida</taxon>
        <taxon>eudicotyledons</taxon>
        <taxon>Gunneridae</taxon>
        <taxon>Pentapetalae</taxon>
        <taxon>asterids</taxon>
        <taxon>lamiids</taxon>
        <taxon>Solanales</taxon>
        <taxon>Solanaceae</taxon>
        <taxon>Solanoideae</taxon>
        <taxon>Solaneae</taxon>
        <taxon>Solanum</taxon>
    </lineage>
</organism>
<name>A0A9J6A941_SOLCO</name>
<evidence type="ECO:0000313" key="1">
    <source>
        <dbReference type="EMBL" id="KAG5620503.1"/>
    </source>
</evidence>
<keyword evidence="2" id="KW-1185">Reference proteome</keyword>
<comment type="caution">
    <text evidence="1">The sequence shown here is derived from an EMBL/GenBank/DDBJ whole genome shotgun (WGS) entry which is preliminary data.</text>
</comment>
<sequence>MVVFGPVYTHFNYSPNYYNVPTTLFVMAPVSFPPKLLAMPKSDIFGFISVSSKTLLGLRSLWIIRNLES</sequence>
<gene>
    <name evidence="1" type="ORF">H5410_005721</name>
</gene>
<dbReference type="EMBL" id="JACXVP010000002">
    <property type="protein sequence ID" value="KAG5620503.1"/>
    <property type="molecule type" value="Genomic_DNA"/>
</dbReference>
<dbReference type="OrthoDB" id="1828051at2759"/>